<dbReference type="PANTHER" id="PTHR43163:SF6">
    <property type="entry name" value="DIPEPTIDE TRANSPORT SYSTEM PERMEASE PROTEIN DPPB-RELATED"/>
    <property type="match status" value="1"/>
</dbReference>
<dbReference type="Proteomes" id="UP000007880">
    <property type="component" value="Chromosome"/>
</dbReference>
<keyword evidence="4 7" id="KW-0812">Transmembrane</keyword>
<feature type="domain" description="ABC transmembrane type-1" evidence="8">
    <location>
        <begin position="95"/>
        <end position="321"/>
    </location>
</feature>
<evidence type="ECO:0000259" key="8">
    <source>
        <dbReference type="PROSITE" id="PS50928"/>
    </source>
</evidence>
<dbReference type="PROSITE" id="PS50928">
    <property type="entry name" value="ABC_TM1"/>
    <property type="match status" value="1"/>
</dbReference>
<dbReference type="InterPro" id="IPR045621">
    <property type="entry name" value="BPD_transp_1_N"/>
</dbReference>
<dbReference type="EMBL" id="AP012337">
    <property type="protein sequence ID" value="BAL99344.1"/>
    <property type="molecule type" value="Genomic_DNA"/>
</dbReference>
<reference evidence="9 10" key="1">
    <citation type="submission" date="2012-02" db="EMBL/GenBank/DDBJ databases">
        <title>Complete genome sequence of Caldilinea aerophila DSM 14535 (= NBRC 102666).</title>
        <authorList>
            <person name="Oguchi A."/>
            <person name="Hosoyama A."/>
            <person name="Sekine M."/>
            <person name="Fukai R."/>
            <person name="Kato Y."/>
            <person name="Nakamura S."/>
            <person name="Hanada S."/>
            <person name="Yamazaki S."/>
            <person name="Fujita N."/>
        </authorList>
    </citation>
    <scope>NUCLEOTIDE SEQUENCE [LARGE SCALE GENOMIC DNA]</scope>
    <source>
        <strain evidence="10">DSM 14535 / JCM 11387 / NBRC 104270 / STL-6-O1</strain>
    </source>
</reference>
<dbReference type="PANTHER" id="PTHR43163">
    <property type="entry name" value="DIPEPTIDE TRANSPORT SYSTEM PERMEASE PROTEIN DPPB-RELATED"/>
    <property type="match status" value="1"/>
</dbReference>
<dbReference type="Pfam" id="PF00528">
    <property type="entry name" value="BPD_transp_1"/>
    <property type="match status" value="1"/>
</dbReference>
<dbReference type="HOGENOM" id="CLU_036879_0_0_0"/>
<dbReference type="Pfam" id="PF19300">
    <property type="entry name" value="BPD_transp_1_N"/>
    <property type="match status" value="1"/>
</dbReference>
<dbReference type="GO" id="GO:0005886">
    <property type="term" value="C:plasma membrane"/>
    <property type="evidence" value="ECO:0007669"/>
    <property type="project" value="UniProtKB-SubCell"/>
</dbReference>
<evidence type="ECO:0000256" key="7">
    <source>
        <dbReference type="RuleBase" id="RU363032"/>
    </source>
</evidence>
<feature type="transmembrane region" description="Helical" evidence="7">
    <location>
        <begin position="198"/>
        <end position="218"/>
    </location>
</feature>
<evidence type="ECO:0000256" key="4">
    <source>
        <dbReference type="ARBA" id="ARBA00022692"/>
    </source>
</evidence>
<keyword evidence="10" id="KW-1185">Reference proteome</keyword>
<evidence type="ECO:0000313" key="10">
    <source>
        <dbReference type="Proteomes" id="UP000007880"/>
    </source>
</evidence>
<keyword evidence="6 7" id="KW-0472">Membrane</keyword>
<accession>I0I257</accession>
<feature type="transmembrane region" description="Helical" evidence="7">
    <location>
        <begin position="12"/>
        <end position="30"/>
    </location>
</feature>
<dbReference type="CDD" id="cd06261">
    <property type="entry name" value="TM_PBP2"/>
    <property type="match status" value="1"/>
</dbReference>
<dbReference type="InterPro" id="IPR035906">
    <property type="entry name" value="MetI-like_sf"/>
</dbReference>
<proteinExistence type="inferred from homology"/>
<dbReference type="eggNOG" id="COG0601">
    <property type="taxonomic scope" value="Bacteria"/>
</dbReference>
<evidence type="ECO:0000256" key="3">
    <source>
        <dbReference type="ARBA" id="ARBA00022475"/>
    </source>
</evidence>
<keyword evidence="2 7" id="KW-0813">Transport</keyword>
<evidence type="ECO:0000256" key="6">
    <source>
        <dbReference type="ARBA" id="ARBA00023136"/>
    </source>
</evidence>
<evidence type="ECO:0000313" key="9">
    <source>
        <dbReference type="EMBL" id="BAL99344.1"/>
    </source>
</evidence>
<comment type="subcellular location">
    <subcellularLocation>
        <location evidence="1 7">Cell membrane</location>
        <topology evidence="1 7">Multi-pass membrane protein</topology>
    </subcellularLocation>
</comment>
<organism evidence="9 10">
    <name type="scientific">Caldilinea aerophila (strain DSM 14535 / JCM 11387 / NBRC 104270 / STL-6-O1)</name>
    <dbReference type="NCBI Taxonomy" id="926550"/>
    <lineage>
        <taxon>Bacteria</taxon>
        <taxon>Bacillati</taxon>
        <taxon>Chloroflexota</taxon>
        <taxon>Caldilineae</taxon>
        <taxon>Caldilineales</taxon>
        <taxon>Caldilineaceae</taxon>
        <taxon>Caldilinea</taxon>
    </lineage>
</organism>
<gene>
    <name evidence="9" type="ordered locus">CLDAP_13050</name>
</gene>
<keyword evidence="3" id="KW-1003">Cell membrane</keyword>
<comment type="similarity">
    <text evidence="7">Belongs to the binding-protein-dependent transport system permease family.</text>
</comment>
<dbReference type="SUPFAM" id="SSF161098">
    <property type="entry name" value="MetI-like"/>
    <property type="match status" value="1"/>
</dbReference>
<name>I0I257_CALAS</name>
<dbReference type="KEGG" id="cap:CLDAP_13050"/>
<sequence length="335" mass="36408">MMRFILRRLGGLIFVLFGVSVMTFFLAQIVPADPVAAALGTNAREAQIEAYRRQLGLDQPIVVQYIRYTGRLLQGDLGASIRTRRPVADDLRDFLPATVELTIAAMLVTILVGIPLGIVAALKRNTWIDAAARILALIGGAMPIFYVGLLLLGVFYRQLRWLPGPGRLDSTLQPPTTLTGLYTVDALLTGNWPVFSDALAHLVLPAITLGLYSTAVLLRMTRSSMLEILGQDFVRTARAKGLSQRLVIGRHVFKNALPPILTIIGVIFGSLLSGAVLTETIFNWPGIGRYATTSVTTLDYPAVMGVALVAAVIYPLVNTLVDIGYTLIDPRVRTN</sequence>
<protein>
    <submittedName>
        <fullName evidence="9">Putative ABC transporter permease protein</fullName>
    </submittedName>
</protein>
<feature type="transmembrane region" description="Helical" evidence="7">
    <location>
        <begin position="134"/>
        <end position="156"/>
    </location>
</feature>
<dbReference type="OrthoDB" id="9772184at2"/>
<dbReference type="STRING" id="926550.CLDAP_13050"/>
<dbReference type="PATRIC" id="fig|926550.5.peg.1382"/>
<dbReference type="Gene3D" id="1.10.3720.10">
    <property type="entry name" value="MetI-like"/>
    <property type="match status" value="1"/>
</dbReference>
<feature type="transmembrane region" description="Helical" evidence="7">
    <location>
        <begin position="101"/>
        <end position="122"/>
    </location>
</feature>
<evidence type="ECO:0000256" key="5">
    <source>
        <dbReference type="ARBA" id="ARBA00022989"/>
    </source>
</evidence>
<evidence type="ECO:0000256" key="1">
    <source>
        <dbReference type="ARBA" id="ARBA00004651"/>
    </source>
</evidence>
<dbReference type="InterPro" id="IPR000515">
    <property type="entry name" value="MetI-like"/>
</dbReference>
<dbReference type="GO" id="GO:0055085">
    <property type="term" value="P:transmembrane transport"/>
    <property type="evidence" value="ECO:0007669"/>
    <property type="project" value="InterPro"/>
</dbReference>
<dbReference type="AlphaFoldDB" id="I0I257"/>
<dbReference type="RefSeq" id="WP_014432584.1">
    <property type="nucleotide sequence ID" value="NC_017079.1"/>
</dbReference>
<feature type="transmembrane region" description="Helical" evidence="7">
    <location>
        <begin position="260"/>
        <end position="282"/>
    </location>
</feature>
<evidence type="ECO:0000256" key="2">
    <source>
        <dbReference type="ARBA" id="ARBA00022448"/>
    </source>
</evidence>
<keyword evidence="5 7" id="KW-1133">Transmembrane helix</keyword>
<feature type="transmembrane region" description="Helical" evidence="7">
    <location>
        <begin position="302"/>
        <end position="328"/>
    </location>
</feature>